<dbReference type="RefSeq" id="WP_068332094.1">
    <property type="nucleotide sequence ID" value="NZ_LVHF01000028.1"/>
</dbReference>
<evidence type="ECO:0008006" key="3">
    <source>
        <dbReference type="Google" id="ProtNLM"/>
    </source>
</evidence>
<evidence type="ECO:0000313" key="2">
    <source>
        <dbReference type="Proteomes" id="UP000078503"/>
    </source>
</evidence>
<reference evidence="1 2" key="1">
    <citation type="submission" date="2016-03" db="EMBL/GenBank/DDBJ databases">
        <title>Photobacterium proteolyticum sp. nov. a protease producing bacterium isolated from ocean sediments of Laizhou Bay.</title>
        <authorList>
            <person name="Li Y."/>
        </authorList>
    </citation>
    <scope>NUCLEOTIDE SEQUENCE [LARGE SCALE GENOMIC DNA]</scope>
    <source>
        <strain evidence="1 2">R-40508</strain>
    </source>
</reference>
<dbReference type="PROSITE" id="PS51257">
    <property type="entry name" value="PROKAR_LIPOPROTEIN"/>
    <property type="match status" value="1"/>
</dbReference>
<evidence type="ECO:0000313" key="1">
    <source>
        <dbReference type="EMBL" id="OAN13662.1"/>
    </source>
</evidence>
<accession>A0A178KAF4</accession>
<name>A0A178KAF4_9GAMM</name>
<proteinExistence type="predicted"/>
<dbReference type="STRING" id="858640.A3K86_13890"/>
<comment type="caution">
    <text evidence="1">The sequence shown here is derived from an EMBL/GenBank/DDBJ whole genome shotgun (WGS) entry which is preliminary data.</text>
</comment>
<keyword evidence="2" id="KW-1185">Reference proteome</keyword>
<dbReference type="OrthoDB" id="5829080at2"/>
<organism evidence="1 2">
    <name type="scientific">Photobacterium jeanii</name>
    <dbReference type="NCBI Taxonomy" id="858640"/>
    <lineage>
        <taxon>Bacteria</taxon>
        <taxon>Pseudomonadati</taxon>
        <taxon>Pseudomonadota</taxon>
        <taxon>Gammaproteobacteria</taxon>
        <taxon>Vibrionales</taxon>
        <taxon>Vibrionaceae</taxon>
        <taxon>Photobacterium</taxon>
    </lineage>
</organism>
<protein>
    <recommendedName>
        <fullName evidence="3">Lipoprotein</fullName>
    </recommendedName>
</protein>
<sequence length="179" mass="20043">MMNEKQFTLYRLVVGVGALLLVGCSQGPAVTGTEAALVPTSAELKLAVKTKKNSDKDKLYQRASDFIVQQFEQDAERIVVTANTKAGKQVQAKLKRNLGKYQQWIEYRVENKPRASVDLFVKSNKTQVIIPPCAPLGQYNVWEQQDGCFSERARNKQLATPSTLLPVVSEMAIEQRENK</sequence>
<gene>
    <name evidence="1" type="ORF">A3K86_13890</name>
</gene>
<dbReference type="EMBL" id="LVHF01000028">
    <property type="protein sequence ID" value="OAN13662.1"/>
    <property type="molecule type" value="Genomic_DNA"/>
</dbReference>
<dbReference type="AlphaFoldDB" id="A0A178KAF4"/>
<dbReference type="Proteomes" id="UP000078503">
    <property type="component" value="Unassembled WGS sequence"/>
</dbReference>